<evidence type="ECO:0000256" key="2">
    <source>
        <dbReference type="PIRNR" id="PIRNR002070"/>
    </source>
</evidence>
<dbReference type="RefSeq" id="WP_167166993.1">
    <property type="nucleotide sequence ID" value="NZ_BAAAOO010000013.1"/>
</dbReference>
<evidence type="ECO:0000256" key="1">
    <source>
        <dbReference type="ARBA" id="ARBA00023125"/>
    </source>
</evidence>
<sequence>MDALITLTGNLGTEVDRKTFEQKNSEIFTRAEFRLACTPRYRRGNDWVDGTTTWVTVVCTNRLADNVSASLGKGDPVIVTGRLRTQTWTTDDTRHERLVVEASSIGHDLGRGTTRFTRSQVPRPEPAEQDDRWQQPDPAETQGEMEERLAG</sequence>
<gene>
    <name evidence="4" type="ORF">FB473_002006</name>
</gene>
<organism evidence="4 5">
    <name type="scientific">Brooklawnia cerclae</name>
    <dbReference type="NCBI Taxonomy" id="349934"/>
    <lineage>
        <taxon>Bacteria</taxon>
        <taxon>Bacillati</taxon>
        <taxon>Actinomycetota</taxon>
        <taxon>Actinomycetes</taxon>
        <taxon>Propionibacteriales</taxon>
        <taxon>Propionibacteriaceae</taxon>
        <taxon>Brooklawnia</taxon>
    </lineage>
</organism>
<dbReference type="InterPro" id="IPR000424">
    <property type="entry name" value="Primosome_PriB/ssb"/>
</dbReference>
<dbReference type="PIRSF" id="PIRSF002070">
    <property type="entry name" value="SSB"/>
    <property type="match status" value="1"/>
</dbReference>
<dbReference type="EMBL" id="JAAMOZ010000001">
    <property type="protein sequence ID" value="NIH57361.1"/>
    <property type="molecule type" value="Genomic_DNA"/>
</dbReference>
<feature type="compositionally biased region" description="Basic and acidic residues" evidence="3">
    <location>
        <begin position="125"/>
        <end position="134"/>
    </location>
</feature>
<comment type="caution">
    <text evidence="4">The sequence shown here is derived from an EMBL/GenBank/DDBJ whole genome shotgun (WGS) entry which is preliminary data.</text>
</comment>
<dbReference type="Gene3D" id="2.40.50.140">
    <property type="entry name" value="Nucleic acid-binding proteins"/>
    <property type="match status" value="1"/>
</dbReference>
<dbReference type="GO" id="GO:0003677">
    <property type="term" value="F:DNA binding"/>
    <property type="evidence" value="ECO:0007669"/>
    <property type="project" value="UniProtKB-KW"/>
</dbReference>
<dbReference type="CDD" id="cd04496">
    <property type="entry name" value="SSB_OBF"/>
    <property type="match status" value="1"/>
</dbReference>
<dbReference type="SUPFAM" id="SSF50249">
    <property type="entry name" value="Nucleic acid-binding proteins"/>
    <property type="match status" value="1"/>
</dbReference>
<evidence type="ECO:0000313" key="4">
    <source>
        <dbReference type="EMBL" id="NIH57361.1"/>
    </source>
</evidence>
<evidence type="ECO:0000256" key="3">
    <source>
        <dbReference type="SAM" id="MobiDB-lite"/>
    </source>
</evidence>
<evidence type="ECO:0000313" key="5">
    <source>
        <dbReference type="Proteomes" id="UP000749311"/>
    </source>
</evidence>
<dbReference type="Proteomes" id="UP000749311">
    <property type="component" value="Unassembled WGS sequence"/>
</dbReference>
<dbReference type="InterPro" id="IPR011344">
    <property type="entry name" value="ssDNA-bd"/>
</dbReference>
<feature type="region of interest" description="Disordered" evidence="3">
    <location>
        <begin position="104"/>
        <end position="151"/>
    </location>
</feature>
<reference evidence="4 5" key="1">
    <citation type="submission" date="2020-02" db="EMBL/GenBank/DDBJ databases">
        <title>Sequencing the genomes of 1000 actinobacteria strains.</title>
        <authorList>
            <person name="Klenk H.-P."/>
        </authorList>
    </citation>
    <scope>NUCLEOTIDE SEQUENCE [LARGE SCALE GENOMIC DNA]</scope>
    <source>
        <strain evidence="4 5">DSM 19609</strain>
    </source>
</reference>
<proteinExistence type="predicted"/>
<keyword evidence="5" id="KW-1185">Reference proteome</keyword>
<protein>
    <recommendedName>
        <fullName evidence="2">Single-stranded DNA-binding protein</fullName>
    </recommendedName>
</protein>
<dbReference type="Pfam" id="PF00436">
    <property type="entry name" value="SSB"/>
    <property type="match status" value="1"/>
</dbReference>
<keyword evidence="1 2" id="KW-0238">DNA-binding</keyword>
<name>A0ABX0SHC8_9ACTN</name>
<dbReference type="InterPro" id="IPR012340">
    <property type="entry name" value="NA-bd_OB-fold"/>
</dbReference>
<dbReference type="PROSITE" id="PS50935">
    <property type="entry name" value="SSB"/>
    <property type="match status" value="1"/>
</dbReference>
<accession>A0ABX0SHC8</accession>